<dbReference type="RefSeq" id="WP_196992091.1">
    <property type="nucleotide sequence ID" value="NZ_JADWYR010000002.1"/>
</dbReference>
<dbReference type="NCBIfam" id="NF047658">
    <property type="entry name" value="HYC_CC_PP"/>
    <property type="match status" value="1"/>
</dbReference>
<keyword evidence="3" id="KW-1185">Reference proteome</keyword>
<reference evidence="2" key="1">
    <citation type="submission" date="2020-11" db="EMBL/GenBank/DDBJ databases">
        <title>Bacterial whole genome sequence for Panacibacter sp. DH6.</title>
        <authorList>
            <person name="Le V."/>
            <person name="Ko S."/>
            <person name="Ahn C.-Y."/>
            <person name="Oh H.-M."/>
        </authorList>
    </citation>
    <scope>NUCLEOTIDE SEQUENCE</scope>
    <source>
        <strain evidence="2">DH6</strain>
    </source>
</reference>
<keyword evidence="1" id="KW-0732">Signal</keyword>
<gene>
    <name evidence="2" type="ORF">I5907_17475</name>
</gene>
<feature type="signal peptide" evidence="1">
    <location>
        <begin position="1"/>
        <end position="21"/>
    </location>
</feature>
<evidence type="ECO:0000256" key="1">
    <source>
        <dbReference type="SAM" id="SignalP"/>
    </source>
</evidence>
<feature type="chain" id="PRO_5037657174" evidence="1">
    <location>
        <begin position="22"/>
        <end position="126"/>
    </location>
</feature>
<evidence type="ECO:0000313" key="3">
    <source>
        <dbReference type="Proteomes" id="UP000628448"/>
    </source>
</evidence>
<organism evidence="2 3">
    <name type="scientific">Panacibacter microcysteis</name>
    <dbReference type="NCBI Taxonomy" id="2793269"/>
    <lineage>
        <taxon>Bacteria</taxon>
        <taxon>Pseudomonadati</taxon>
        <taxon>Bacteroidota</taxon>
        <taxon>Chitinophagia</taxon>
        <taxon>Chitinophagales</taxon>
        <taxon>Chitinophagaceae</taxon>
        <taxon>Panacibacter</taxon>
    </lineage>
</organism>
<dbReference type="Proteomes" id="UP000628448">
    <property type="component" value="Unassembled WGS sequence"/>
</dbReference>
<comment type="caution">
    <text evidence="2">The sequence shown here is derived from an EMBL/GenBank/DDBJ whole genome shotgun (WGS) entry which is preliminary data.</text>
</comment>
<dbReference type="InterPro" id="IPR058060">
    <property type="entry name" value="HYC_CC_PP"/>
</dbReference>
<name>A0A931GZ70_9BACT</name>
<protein>
    <submittedName>
        <fullName evidence="2">Uncharacterized protein</fullName>
    </submittedName>
</protein>
<dbReference type="AlphaFoldDB" id="A0A931GZ70"/>
<proteinExistence type="predicted"/>
<dbReference type="Pfam" id="PF26622">
    <property type="entry name" value="DUF8199"/>
    <property type="match status" value="1"/>
</dbReference>
<accession>A0A931GZ70</accession>
<dbReference type="InterPro" id="IPR058512">
    <property type="entry name" value="DUF8199"/>
</dbReference>
<evidence type="ECO:0000313" key="2">
    <source>
        <dbReference type="EMBL" id="MBG9378033.1"/>
    </source>
</evidence>
<dbReference type="EMBL" id="JADWYR010000002">
    <property type="protein sequence ID" value="MBG9378033.1"/>
    <property type="molecule type" value="Genomic_DNA"/>
</dbReference>
<sequence>MNKTVALILAFMYLSLSSGLAVNIHYCMGKVADVHVNDYTETTCKCGKKSAKPCCNNQFEVVKVQDAHQLATADFNLQSPAIVLHSFQNLMALLTLPQVQTAMVADHAPPLLSPPDIYLQNCVFRI</sequence>